<evidence type="ECO:0008006" key="4">
    <source>
        <dbReference type="Google" id="ProtNLM"/>
    </source>
</evidence>
<feature type="region of interest" description="Disordered" evidence="1">
    <location>
        <begin position="106"/>
        <end position="134"/>
    </location>
</feature>
<dbReference type="AlphaFoldDB" id="A0A367ZLC1"/>
<evidence type="ECO:0000256" key="1">
    <source>
        <dbReference type="SAM" id="MobiDB-lite"/>
    </source>
</evidence>
<reference evidence="2 3" key="1">
    <citation type="submission" date="2018-05" db="EMBL/GenBank/DDBJ databases">
        <title>A metagenomic window into the 2 km-deep terrestrial subsurface aquifer revealed taxonomically and functionally diverse microbial community comprising novel uncultured bacterial lineages.</title>
        <authorList>
            <person name="Kadnikov V.V."/>
            <person name="Mardanov A.V."/>
            <person name="Beletsky A.V."/>
            <person name="Banks D."/>
            <person name="Pimenov N.V."/>
            <person name="Frank Y.A."/>
            <person name="Karnachuk O.V."/>
            <person name="Ravin N.V."/>
        </authorList>
    </citation>
    <scope>NUCLEOTIDE SEQUENCE [LARGE SCALE GENOMIC DNA]</scope>
    <source>
        <strain evidence="2">BY5</strain>
    </source>
</reference>
<sequence length="134" mass="15328">MEQLMQEMMKSTKDLQTFWENRFAQLMEEMVKSQNFITAMTRSLEGSLDLRRLIDSAMGRWAEFYQVVTKKDLALIQQQMYDQSVRLEKMVALLETIRDAVCAERPAAPTTAETATDATADSPKAARKAANRSR</sequence>
<gene>
    <name evidence="2" type="ORF">OZSIB_1174</name>
</gene>
<dbReference type="Proteomes" id="UP000252355">
    <property type="component" value="Unassembled WGS sequence"/>
</dbReference>
<evidence type="ECO:0000313" key="2">
    <source>
        <dbReference type="EMBL" id="RCK78647.1"/>
    </source>
</evidence>
<accession>A0A367ZLC1</accession>
<feature type="compositionally biased region" description="Basic residues" evidence="1">
    <location>
        <begin position="125"/>
        <end position="134"/>
    </location>
</feature>
<comment type="caution">
    <text evidence="2">The sequence shown here is derived from an EMBL/GenBank/DDBJ whole genome shotgun (WGS) entry which is preliminary data.</text>
</comment>
<feature type="compositionally biased region" description="Low complexity" evidence="1">
    <location>
        <begin position="106"/>
        <end position="121"/>
    </location>
</feature>
<proteinExistence type="predicted"/>
<evidence type="ECO:0000313" key="3">
    <source>
        <dbReference type="Proteomes" id="UP000252355"/>
    </source>
</evidence>
<name>A0A367ZLC1_9BACT</name>
<protein>
    <recommendedName>
        <fullName evidence="4">Poly(3-hydroxyalkanoate) polymerase subunit PhaE</fullName>
    </recommendedName>
</protein>
<dbReference type="EMBL" id="QOQW01000020">
    <property type="protein sequence ID" value="RCK78647.1"/>
    <property type="molecule type" value="Genomic_DNA"/>
</dbReference>
<organism evidence="2 3">
    <name type="scientific">Candidatus Ozemobacter sibiricus</name>
    <dbReference type="NCBI Taxonomy" id="2268124"/>
    <lineage>
        <taxon>Bacteria</taxon>
        <taxon>Candidatus Ozemobacteria</taxon>
        <taxon>Candidatus Ozemobacterales</taxon>
        <taxon>Candidatus Ozemobacteraceae</taxon>
        <taxon>Candidatus Ozemobacter</taxon>
    </lineage>
</organism>